<dbReference type="OMA" id="NLRHAIP"/>
<feature type="domain" description="Transcription factor IIIC subunit 5 HTH" evidence="6">
    <location>
        <begin position="192"/>
        <end position="350"/>
    </location>
</feature>
<dbReference type="Gene3D" id="3.30.200.160">
    <property type="entry name" value="TFIIIC, subcomplex tauA, subunit Sfc1, barrel domain"/>
    <property type="match status" value="1"/>
</dbReference>
<accession>A0A061G9C9</accession>
<dbReference type="EMBL" id="CM001881">
    <property type="protein sequence ID" value="EOY23639.1"/>
    <property type="molecule type" value="Genomic_DNA"/>
</dbReference>
<evidence type="ECO:0000256" key="4">
    <source>
        <dbReference type="ARBA" id="ARBA00023242"/>
    </source>
</evidence>
<dbReference type="FunCoup" id="A0A061G9C9">
    <property type="interactions" value="2806"/>
</dbReference>
<evidence type="ECO:0000256" key="3">
    <source>
        <dbReference type="ARBA" id="ARBA00023163"/>
    </source>
</evidence>
<name>A0A061G9C9_THECC</name>
<dbReference type="STRING" id="3641.A0A061G9C9"/>
<dbReference type="InterPro" id="IPR019136">
    <property type="entry name" value="TF_IIIC_su-5_HTH"/>
</dbReference>
<comment type="subcellular location">
    <subcellularLocation>
        <location evidence="1">Nucleus</location>
    </subcellularLocation>
</comment>
<evidence type="ECO:0000259" key="6">
    <source>
        <dbReference type="Pfam" id="PF09734"/>
    </source>
</evidence>
<dbReference type="InParanoid" id="A0A061G9C9"/>
<dbReference type="Pfam" id="PF17682">
    <property type="entry name" value="Tau95_N"/>
    <property type="match status" value="1"/>
</dbReference>
<keyword evidence="9" id="KW-1185">Reference proteome</keyword>
<feature type="compositionally biased region" description="Polar residues" evidence="5">
    <location>
        <begin position="102"/>
        <end position="124"/>
    </location>
</feature>
<feature type="region of interest" description="Disordered" evidence="5">
    <location>
        <begin position="497"/>
        <end position="523"/>
    </location>
</feature>
<dbReference type="GO" id="GO:0003677">
    <property type="term" value="F:DNA binding"/>
    <property type="evidence" value="ECO:0007669"/>
    <property type="project" value="UniProtKB-KW"/>
</dbReference>
<feature type="region of interest" description="Disordered" evidence="5">
    <location>
        <begin position="86"/>
        <end position="124"/>
    </location>
</feature>
<keyword evidence="4" id="KW-0539">Nucleus</keyword>
<keyword evidence="3" id="KW-0804">Transcription</keyword>
<dbReference type="Proteomes" id="UP000026915">
    <property type="component" value="Chromosome 3"/>
</dbReference>
<dbReference type="Pfam" id="PF09734">
    <property type="entry name" value="Tau95"/>
    <property type="match status" value="1"/>
</dbReference>
<feature type="compositionally biased region" description="Basic and acidic residues" evidence="5">
    <location>
        <begin position="497"/>
        <end position="513"/>
    </location>
</feature>
<dbReference type="InterPro" id="IPR040454">
    <property type="entry name" value="TF_IIIC_Tfc1/Sfc1"/>
</dbReference>
<feature type="compositionally biased region" description="Acidic residues" evidence="5">
    <location>
        <begin position="514"/>
        <end position="523"/>
    </location>
</feature>
<protein>
    <submittedName>
        <fullName evidence="8">General transcription factor 3C polypeptide 5, putative isoform 1</fullName>
    </submittedName>
</protein>
<dbReference type="GO" id="GO:0000127">
    <property type="term" value="C:transcription factor TFIIIC complex"/>
    <property type="evidence" value="ECO:0000318"/>
    <property type="project" value="GO_Central"/>
</dbReference>
<dbReference type="GO" id="GO:0005634">
    <property type="term" value="C:nucleus"/>
    <property type="evidence" value="ECO:0007669"/>
    <property type="project" value="UniProtKB-SubCell"/>
</dbReference>
<reference evidence="8 9" key="1">
    <citation type="journal article" date="2013" name="Genome Biol.">
        <title>The genome sequence of the most widely cultivated cacao type and its use to identify candidate genes regulating pod color.</title>
        <authorList>
            <person name="Motamayor J.C."/>
            <person name="Mockaitis K."/>
            <person name="Schmutz J."/>
            <person name="Haiminen N."/>
            <person name="Iii D.L."/>
            <person name="Cornejo O."/>
            <person name="Findley S.D."/>
            <person name="Zheng P."/>
            <person name="Utro F."/>
            <person name="Royaert S."/>
            <person name="Saski C."/>
            <person name="Jenkins J."/>
            <person name="Podicheti R."/>
            <person name="Zhao M."/>
            <person name="Scheffler B.E."/>
            <person name="Stack J.C."/>
            <person name="Feltus F.A."/>
            <person name="Mustiga G.M."/>
            <person name="Amores F."/>
            <person name="Phillips W."/>
            <person name="Marelli J.P."/>
            <person name="May G.D."/>
            <person name="Shapiro H."/>
            <person name="Ma J."/>
            <person name="Bustamante C.D."/>
            <person name="Schnell R.J."/>
            <person name="Main D."/>
            <person name="Gilbert D."/>
            <person name="Parida L."/>
            <person name="Kuhn D.N."/>
        </authorList>
    </citation>
    <scope>NUCLEOTIDE SEQUENCE [LARGE SCALE GENOMIC DNA]</scope>
    <source>
        <strain evidence="9">cv. Matina 1-6</strain>
    </source>
</reference>
<proteinExistence type="predicted"/>
<dbReference type="InterPro" id="IPR041499">
    <property type="entry name" value="Tfc1/Sfc1_N"/>
</dbReference>
<dbReference type="PANTHER" id="PTHR13230:SF5">
    <property type="entry name" value="GENERAL TRANSCRIPTION FACTOR 3C POLYPEPTIDE 5"/>
    <property type="match status" value="1"/>
</dbReference>
<dbReference type="eggNOG" id="KOG2473">
    <property type="taxonomic scope" value="Eukaryota"/>
</dbReference>
<gene>
    <name evidence="8" type="ORF">TCM_015468</name>
</gene>
<dbReference type="Gramene" id="EOY23639">
    <property type="protein sequence ID" value="EOY23639"/>
    <property type="gene ID" value="TCM_015468"/>
</dbReference>
<keyword evidence="2" id="KW-0238">DNA-binding</keyword>
<dbReference type="InterPro" id="IPR042536">
    <property type="entry name" value="TFIIIC_tauA_Sfc1"/>
</dbReference>
<sequence>MGVIKEGRVSGTLPNDESFAVHFPGYPKTTARAIETLGGTEGILRARSSQSNKLELHFRPEDPYSRPAFGELRPCNNLLLKISKKKSADGQSAEASSKVRECSTSGATDSENPKQPSQAEVQISEQEQTNLCADIVSRVSEAYHFDGMADYQHVLAVHADAARKRKRNWAEAEEPPFEKGGFMDVDQEDVMMILPPLFSPKDMPENIVLRPSTILSSKKKQEGVVQNTAENVSNLDAVQILFSIFLLDLAFSQIPKKVNWEELITRGSEQWEWQMIVSKLFDERPIWPKESVTERLLDKGLKFSHLMLKRLLLGVAYYFSNGPFLRFWIKKGYDPRKDPDSRIYQRTEFRVPEPLRSYSDANTANKLKHKWEDLCSFRVFPYKCQTFLQLFELDDDYIQQEIRKPPKLATCDGGCLWGVVIGVVGDLDTLQSKTGWFSECVLDCLRLRVAVRFLSVYPKDGAESIRKSYSDEFEKLKRSCIYKDVFNSHQQEIRRTNRELIGDEDKERPKSSDNEEDEIDADDDEELDVYETLNLGGEDDEIPLQPDTFFGFVRIWMFFVCLRFPIYCLDLDMENNSRTYLQELFGSFPSVVGGDAIQAADISDGEYQIYEQFSDNNYSDDDDDDDDNDS</sequence>
<evidence type="ECO:0000259" key="7">
    <source>
        <dbReference type="Pfam" id="PF17682"/>
    </source>
</evidence>
<evidence type="ECO:0000256" key="1">
    <source>
        <dbReference type="ARBA" id="ARBA00004123"/>
    </source>
</evidence>
<evidence type="ECO:0000256" key="2">
    <source>
        <dbReference type="ARBA" id="ARBA00023125"/>
    </source>
</evidence>
<organism evidence="8 9">
    <name type="scientific">Theobroma cacao</name>
    <name type="common">Cacao</name>
    <name type="synonym">Cocoa</name>
    <dbReference type="NCBI Taxonomy" id="3641"/>
    <lineage>
        <taxon>Eukaryota</taxon>
        <taxon>Viridiplantae</taxon>
        <taxon>Streptophyta</taxon>
        <taxon>Embryophyta</taxon>
        <taxon>Tracheophyta</taxon>
        <taxon>Spermatophyta</taxon>
        <taxon>Magnoliopsida</taxon>
        <taxon>eudicotyledons</taxon>
        <taxon>Gunneridae</taxon>
        <taxon>Pentapetalae</taxon>
        <taxon>rosids</taxon>
        <taxon>malvids</taxon>
        <taxon>Malvales</taxon>
        <taxon>Malvaceae</taxon>
        <taxon>Byttnerioideae</taxon>
        <taxon>Theobroma</taxon>
    </lineage>
</organism>
<dbReference type="PANTHER" id="PTHR13230">
    <property type="entry name" value="GENERAL TRANSCRIPTION FACTOR IIIC, POLYPEPTIDE 5"/>
    <property type="match status" value="1"/>
</dbReference>
<evidence type="ECO:0000313" key="9">
    <source>
        <dbReference type="Proteomes" id="UP000026915"/>
    </source>
</evidence>
<dbReference type="AlphaFoldDB" id="A0A061G9C9"/>
<evidence type="ECO:0000313" key="8">
    <source>
        <dbReference type="EMBL" id="EOY23639.1"/>
    </source>
</evidence>
<dbReference type="GO" id="GO:0006384">
    <property type="term" value="P:transcription initiation at RNA polymerase III promoter"/>
    <property type="evidence" value="ECO:0007669"/>
    <property type="project" value="InterPro"/>
</dbReference>
<evidence type="ECO:0000256" key="5">
    <source>
        <dbReference type="SAM" id="MobiDB-lite"/>
    </source>
</evidence>
<feature type="domain" description="Transcription factor IIIC subunit Tfc1/Sfc1 triple barrel" evidence="7">
    <location>
        <begin position="20"/>
        <end position="153"/>
    </location>
</feature>